<dbReference type="RefSeq" id="WP_137004651.1">
    <property type="nucleotide sequence ID" value="NZ_CP039923.1"/>
</dbReference>
<organism evidence="1 2">
    <name type="scientific">Agrobacterium tumefaciens</name>
    <dbReference type="NCBI Taxonomy" id="358"/>
    <lineage>
        <taxon>Bacteria</taxon>
        <taxon>Pseudomonadati</taxon>
        <taxon>Pseudomonadota</taxon>
        <taxon>Alphaproteobacteria</taxon>
        <taxon>Hyphomicrobiales</taxon>
        <taxon>Rhizobiaceae</taxon>
        <taxon>Rhizobium/Agrobacterium group</taxon>
        <taxon>Agrobacterium</taxon>
        <taxon>Agrobacterium tumefaciens complex</taxon>
    </lineage>
</organism>
<reference evidence="1 2" key="1">
    <citation type="submission" date="2019-04" db="EMBL/GenBank/DDBJ databases">
        <title>Complete genome sequence of Agrobacterium tumefaciens CFBP7129.</title>
        <authorList>
            <person name="Haryono M."/>
            <person name="Lin Y.-C."/>
            <person name="Lai E.-M."/>
            <person name="Kuo C.-H."/>
        </authorList>
    </citation>
    <scope>NUCLEOTIDE SEQUENCE [LARGE SCALE GENOMIC DNA]</scope>
    <source>
        <strain evidence="1 2">CFBP7129</strain>
    </source>
</reference>
<protein>
    <submittedName>
        <fullName evidence="1">Uncharacterized protein</fullName>
    </submittedName>
</protein>
<evidence type="ECO:0000313" key="2">
    <source>
        <dbReference type="Proteomes" id="UP000298649"/>
    </source>
</evidence>
<dbReference type="AlphaFoldDB" id="A0A4D7Z0B9"/>
<dbReference type="Proteomes" id="UP000298649">
    <property type="component" value="Chromosome linear"/>
</dbReference>
<proteinExistence type="predicted"/>
<evidence type="ECO:0000313" key="1">
    <source>
        <dbReference type="EMBL" id="QCL95750.1"/>
    </source>
</evidence>
<sequence length="90" mass="10246">MSNTTIIERIKTTWYDFSVGELALTAFIDNYHRDVDAPEGLPYPLIVEAREIAHELQALVWAIKEDCVVDTLPAFRSLTAWIAKVQALRN</sequence>
<accession>A0A4D7Z0B9</accession>
<name>A0A4D7Z0B9_AGRTU</name>
<gene>
    <name evidence="1" type="ORF">CFBP7129_15805</name>
</gene>
<dbReference type="EMBL" id="CP039923">
    <property type="protein sequence ID" value="QCL95750.1"/>
    <property type="molecule type" value="Genomic_DNA"/>
</dbReference>